<keyword evidence="2" id="KW-0486">Methionine biosynthesis</keyword>
<gene>
    <name evidence="2" type="primary">metXA</name>
    <name evidence="5" type="ORF">C7B45_13520</name>
</gene>
<evidence type="ECO:0000259" key="4">
    <source>
        <dbReference type="Pfam" id="PF00561"/>
    </source>
</evidence>
<dbReference type="EMBL" id="PXYV01000051">
    <property type="protein sequence ID" value="PSR20760.1"/>
    <property type="molecule type" value="Genomic_DNA"/>
</dbReference>
<dbReference type="PIRSF" id="PIRSF000443">
    <property type="entry name" value="Homoser_Ac_trans"/>
    <property type="match status" value="1"/>
</dbReference>
<comment type="subcellular location">
    <subcellularLocation>
        <location evidence="2">Cytoplasm</location>
    </subcellularLocation>
</comment>
<protein>
    <recommendedName>
        <fullName evidence="2">Homoserine O-acetyltransferase</fullName>
        <shortName evidence="2">HAT</shortName>
        <ecNumber evidence="2">2.3.1.31</ecNumber>
    </recommendedName>
    <alternativeName>
        <fullName evidence="2">Homoserine transacetylase</fullName>
        <shortName evidence="2">HTA</shortName>
    </alternativeName>
</protein>
<keyword evidence="1 2" id="KW-0808">Transferase</keyword>
<comment type="pathway">
    <text evidence="2">Amino-acid biosynthesis; L-methionine biosynthesis via de novo pathway; O-acetyl-L-homoserine from L-homoserine: step 1/1.</text>
</comment>
<dbReference type="Proteomes" id="UP000241848">
    <property type="component" value="Unassembled WGS sequence"/>
</dbReference>
<sequence length="371" mass="41049">MSRYGGGSVAEKPWPWQSRQGFPWEGVRYFQGVRPLSTDSGAEILDWHLAYEEWGPPDGCPVVVFHALTGDSHVASHTVDGPQGWWQDVLGPGAGLDTTRYRVLCFNVLGGAMGSTGASSRDASGRPWGSRFPALSLFDIARAAHELISGWSVSPLHLIGGSMGGMVAYAYAALYPEQVRALLAIGAPIQHEPWAIAFHSVGRAAILSDPDFRGGDYYDGPFPEKGLAVARMADMISYQHPRSMLLKFGRKRQEPRLDAFQVTSYLDYQGQKLVSRYDANTYLTLTRAMDDFALSTEHLRALQNTLIWMVGMETDLLYLPEEIESHEARMRAAGVPVRLTWLSGPWGHDTFLVEQGRTSEVIARFLQETAT</sequence>
<dbReference type="GO" id="GO:0004414">
    <property type="term" value="F:homoserine O-acetyltransferase activity"/>
    <property type="evidence" value="ECO:0007669"/>
    <property type="project" value="UniProtKB-UniRule"/>
</dbReference>
<dbReference type="InterPro" id="IPR029058">
    <property type="entry name" value="AB_hydrolase_fold"/>
</dbReference>
<dbReference type="SUPFAM" id="SSF53474">
    <property type="entry name" value="alpha/beta-Hydrolases"/>
    <property type="match status" value="1"/>
</dbReference>
<name>A0A2T2WEW4_9FIRM</name>
<keyword evidence="2" id="KW-0963">Cytoplasm</keyword>
<feature type="binding site" evidence="2">
    <location>
        <position position="231"/>
    </location>
    <ligand>
        <name>substrate</name>
    </ligand>
</feature>
<feature type="binding site" evidence="2">
    <location>
        <position position="349"/>
    </location>
    <ligand>
        <name>substrate</name>
    </ligand>
</feature>
<dbReference type="PANTHER" id="PTHR32268">
    <property type="entry name" value="HOMOSERINE O-ACETYLTRANSFERASE"/>
    <property type="match status" value="1"/>
</dbReference>
<feature type="active site" evidence="2 3">
    <location>
        <position position="315"/>
    </location>
</feature>
<comment type="function">
    <text evidence="2">Transfers an acetyl group from acetyl-CoA to L-homoserine, forming acetyl-L-homoserine.</text>
</comment>
<evidence type="ECO:0000313" key="5">
    <source>
        <dbReference type="EMBL" id="PSR20760.1"/>
    </source>
</evidence>
<dbReference type="NCBIfam" id="TIGR01392">
    <property type="entry name" value="homoserO_Ac_trn"/>
    <property type="match status" value="1"/>
</dbReference>
<dbReference type="GO" id="GO:0009086">
    <property type="term" value="P:methionine biosynthetic process"/>
    <property type="evidence" value="ECO:0007669"/>
    <property type="project" value="UniProtKB-UniRule"/>
</dbReference>
<dbReference type="Gene3D" id="3.40.50.1820">
    <property type="entry name" value="alpha/beta hydrolase"/>
    <property type="match status" value="1"/>
</dbReference>
<dbReference type="HAMAP" id="MF_00296">
    <property type="entry name" value="MetX_acyltransf"/>
    <property type="match status" value="1"/>
</dbReference>
<comment type="similarity">
    <text evidence="2">Belongs to the AB hydrolase superfamily. MetX family.</text>
</comment>
<feature type="active site" description="Nucleophile" evidence="2 3">
    <location>
        <position position="162"/>
    </location>
</feature>
<dbReference type="UniPathway" id="UPA00051">
    <property type="reaction ID" value="UER00074"/>
</dbReference>
<dbReference type="GO" id="GO:0005737">
    <property type="term" value="C:cytoplasm"/>
    <property type="evidence" value="ECO:0007669"/>
    <property type="project" value="UniProtKB-SubCell"/>
</dbReference>
<feature type="active site" evidence="2 3">
    <location>
        <position position="348"/>
    </location>
</feature>
<dbReference type="EC" id="2.3.1.31" evidence="2"/>
<comment type="catalytic activity">
    <reaction evidence="2">
        <text>L-homoserine + acetyl-CoA = O-acetyl-L-homoserine + CoA</text>
        <dbReference type="Rhea" id="RHEA:13701"/>
        <dbReference type="ChEBI" id="CHEBI:57287"/>
        <dbReference type="ChEBI" id="CHEBI:57288"/>
        <dbReference type="ChEBI" id="CHEBI:57476"/>
        <dbReference type="ChEBI" id="CHEBI:57716"/>
        <dbReference type="EC" id="2.3.1.31"/>
    </reaction>
</comment>
<evidence type="ECO:0000313" key="6">
    <source>
        <dbReference type="Proteomes" id="UP000241848"/>
    </source>
</evidence>
<feature type="domain" description="AB hydrolase-1" evidence="4">
    <location>
        <begin position="61"/>
        <end position="274"/>
    </location>
</feature>
<evidence type="ECO:0000256" key="3">
    <source>
        <dbReference type="PIRSR" id="PIRSR000443-1"/>
    </source>
</evidence>
<dbReference type="GO" id="GO:0009092">
    <property type="term" value="P:homoserine metabolic process"/>
    <property type="evidence" value="ECO:0007669"/>
    <property type="project" value="TreeGrafter"/>
</dbReference>
<comment type="caution">
    <text evidence="2">Lacks conserved residue(s) required for the propagation of feature annotation.</text>
</comment>
<dbReference type="NCBIfam" id="NF001209">
    <property type="entry name" value="PRK00175.1"/>
    <property type="match status" value="1"/>
</dbReference>
<comment type="subunit">
    <text evidence="2">Homodimer.</text>
</comment>
<dbReference type="Pfam" id="PF00561">
    <property type="entry name" value="Abhydrolase_1"/>
    <property type="match status" value="1"/>
</dbReference>
<dbReference type="PANTHER" id="PTHR32268:SF11">
    <property type="entry name" value="HOMOSERINE O-ACETYLTRANSFERASE"/>
    <property type="match status" value="1"/>
</dbReference>
<organism evidence="5 6">
    <name type="scientific">Sulfobacillus acidophilus</name>
    <dbReference type="NCBI Taxonomy" id="53633"/>
    <lineage>
        <taxon>Bacteria</taxon>
        <taxon>Bacillati</taxon>
        <taxon>Bacillota</taxon>
        <taxon>Clostridia</taxon>
        <taxon>Eubacteriales</taxon>
        <taxon>Clostridiales Family XVII. Incertae Sedis</taxon>
        <taxon>Sulfobacillus</taxon>
    </lineage>
</organism>
<proteinExistence type="inferred from homology"/>
<comment type="caution">
    <text evidence="5">The sequence shown here is derived from an EMBL/GenBank/DDBJ whole genome shotgun (WGS) entry which is preliminary data.</text>
</comment>
<keyword evidence="2" id="KW-0012">Acyltransferase</keyword>
<keyword evidence="2" id="KW-0028">Amino-acid biosynthesis</keyword>
<evidence type="ECO:0000256" key="1">
    <source>
        <dbReference type="ARBA" id="ARBA00022679"/>
    </source>
</evidence>
<evidence type="ECO:0000256" key="2">
    <source>
        <dbReference type="HAMAP-Rule" id="MF_00296"/>
    </source>
</evidence>
<dbReference type="AlphaFoldDB" id="A0A2T2WEW4"/>
<dbReference type="InterPro" id="IPR000073">
    <property type="entry name" value="AB_hydrolase_1"/>
</dbReference>
<dbReference type="InterPro" id="IPR008220">
    <property type="entry name" value="HAT_MetX-like"/>
</dbReference>
<accession>A0A2T2WEW4</accession>
<reference evidence="5 6" key="1">
    <citation type="journal article" date="2014" name="BMC Genomics">
        <title>Comparison of environmental and isolate Sulfobacillus genomes reveals diverse carbon, sulfur, nitrogen, and hydrogen metabolisms.</title>
        <authorList>
            <person name="Justice N.B."/>
            <person name="Norman A."/>
            <person name="Brown C.T."/>
            <person name="Singh A."/>
            <person name="Thomas B.C."/>
            <person name="Banfield J.F."/>
        </authorList>
    </citation>
    <scope>NUCLEOTIDE SEQUENCE [LARGE SCALE GENOMIC DNA]</scope>
    <source>
        <strain evidence="5">AMDSBA3</strain>
    </source>
</reference>